<dbReference type="RefSeq" id="WP_138412223.1">
    <property type="nucleotide sequence ID" value="NZ_QLAG01000020.1"/>
</dbReference>
<accession>A0A5R9QBQ4</accession>
<dbReference type="EMBL" id="QLAG01000020">
    <property type="protein sequence ID" value="TLX62569.1"/>
    <property type="molecule type" value="Genomic_DNA"/>
</dbReference>
<reference evidence="3 4" key="1">
    <citation type="journal article" date="2017" name="Eur. J. Clin. Microbiol. Infect. Dis.">
        <title>Uncommonly isolated clinical Pseudomonas: identification and phylogenetic assignation.</title>
        <authorList>
            <person name="Mulet M."/>
            <person name="Gomila M."/>
            <person name="Ramirez A."/>
            <person name="Cardew S."/>
            <person name="Moore E.R."/>
            <person name="Lalucat J."/>
            <person name="Garcia-Valdes E."/>
        </authorList>
    </citation>
    <scope>NUCLEOTIDE SEQUENCE [LARGE SCALE GENOMIC DNA]</scope>
    <source>
        <strain evidence="3 4">SD129</strain>
    </source>
</reference>
<evidence type="ECO:0000313" key="4">
    <source>
        <dbReference type="Proteomes" id="UP000306753"/>
    </source>
</evidence>
<comment type="caution">
    <text evidence="3">The sequence shown here is derived from an EMBL/GenBank/DDBJ whole genome shotgun (WGS) entry which is preliminary data.</text>
</comment>
<evidence type="ECO:0000256" key="1">
    <source>
        <dbReference type="SAM" id="MobiDB-lite"/>
    </source>
</evidence>
<dbReference type="PROSITE" id="PS51257">
    <property type="entry name" value="PROKAR_LIPOPROTEIN"/>
    <property type="match status" value="1"/>
</dbReference>
<feature type="compositionally biased region" description="Basic and acidic residues" evidence="1">
    <location>
        <begin position="178"/>
        <end position="197"/>
    </location>
</feature>
<feature type="region of interest" description="Disordered" evidence="1">
    <location>
        <begin position="166"/>
        <end position="197"/>
    </location>
</feature>
<dbReference type="AlphaFoldDB" id="A0A5R9QBQ4"/>
<evidence type="ECO:0000259" key="2">
    <source>
        <dbReference type="Pfam" id="PF13590"/>
    </source>
</evidence>
<sequence>MIRPLALALCLGLVGCQGPQPYVAESTPIPPAPANVGQGPDMSAYPAAPLDFSRYQHWSWRSPPAGTASVPPESLQEMVSGALDQRGLRPAPGGSRGDVQVTADARLETRTRQVYDSYGTYYGQGLYGRGYGLGGQVPLARSYEEQVMLVRIALFDSTTGRQVWSNQAEARSSGSQAERADAMREAVRRALDDYPPR</sequence>
<proteinExistence type="predicted"/>
<protein>
    <submittedName>
        <fullName evidence="3">DUF4136 domain-containing protein</fullName>
    </submittedName>
</protein>
<dbReference type="Pfam" id="PF13590">
    <property type="entry name" value="DUF4136"/>
    <property type="match status" value="1"/>
</dbReference>
<dbReference type="InterPro" id="IPR025411">
    <property type="entry name" value="DUF4136"/>
</dbReference>
<evidence type="ECO:0000313" key="3">
    <source>
        <dbReference type="EMBL" id="TLX62569.1"/>
    </source>
</evidence>
<gene>
    <name evidence="3" type="ORF">DN820_15765</name>
</gene>
<name>A0A5R9QBQ4_9GAMM</name>
<organism evidence="3 4">
    <name type="scientific">Stutzerimonas nosocomialis</name>
    <dbReference type="NCBI Taxonomy" id="1056496"/>
    <lineage>
        <taxon>Bacteria</taxon>
        <taxon>Pseudomonadati</taxon>
        <taxon>Pseudomonadota</taxon>
        <taxon>Gammaproteobacteria</taxon>
        <taxon>Pseudomonadales</taxon>
        <taxon>Pseudomonadaceae</taxon>
        <taxon>Stutzerimonas</taxon>
    </lineage>
</organism>
<dbReference type="Proteomes" id="UP000306753">
    <property type="component" value="Unassembled WGS sequence"/>
</dbReference>
<feature type="domain" description="DUF4136" evidence="2">
    <location>
        <begin position="50"/>
        <end position="196"/>
    </location>
</feature>
<keyword evidence="4" id="KW-1185">Reference proteome</keyword>
<dbReference type="Gene3D" id="3.30.160.670">
    <property type="match status" value="1"/>
</dbReference>
<feature type="compositionally biased region" description="Polar residues" evidence="1">
    <location>
        <begin position="166"/>
        <end position="176"/>
    </location>
</feature>